<dbReference type="InParanoid" id="Q4WGE4"/>
<dbReference type="GeneID" id="3506288"/>
<organism evidence="1 2">
    <name type="scientific">Aspergillus fumigatus (strain ATCC MYA-4609 / CBS 101355 / FGSC A1100 / Af293)</name>
    <name type="common">Neosartorya fumigata</name>
    <dbReference type="NCBI Taxonomy" id="330879"/>
    <lineage>
        <taxon>Eukaryota</taxon>
        <taxon>Fungi</taxon>
        <taxon>Dikarya</taxon>
        <taxon>Ascomycota</taxon>
        <taxon>Pezizomycotina</taxon>
        <taxon>Eurotiomycetes</taxon>
        <taxon>Eurotiomycetidae</taxon>
        <taxon>Eurotiales</taxon>
        <taxon>Aspergillaceae</taxon>
        <taxon>Aspergillus</taxon>
        <taxon>Aspergillus subgen. Fumigati</taxon>
    </lineage>
</organism>
<protein>
    <submittedName>
        <fullName evidence="1">Uncharacterized protein</fullName>
    </submittedName>
</protein>
<dbReference type="KEGG" id="afm:AFUA_7G04750"/>
<dbReference type="HOGENOM" id="CLU_2654046_0_0_1"/>
<proteinExistence type="predicted"/>
<keyword evidence="2" id="KW-1185">Reference proteome</keyword>
<dbReference type="Proteomes" id="UP000002530">
    <property type="component" value="Unassembled WGS sequence"/>
</dbReference>
<dbReference type="EMBL" id="AAHF01000009">
    <property type="protein sequence ID" value="EAL86997.1"/>
    <property type="molecule type" value="Genomic_DNA"/>
</dbReference>
<reference evidence="1 2" key="1">
    <citation type="journal article" date="2005" name="Nature">
        <title>Genomic sequence of the pathogenic and allergenic filamentous fungus Aspergillus fumigatus.</title>
        <authorList>
            <person name="Nierman W.C."/>
            <person name="Pain A."/>
            <person name="Anderson M.J."/>
            <person name="Wortman J.R."/>
            <person name="Kim H.S."/>
            <person name="Arroyo J."/>
            <person name="Berriman M."/>
            <person name="Abe K."/>
            <person name="Archer D.B."/>
            <person name="Bermejo C."/>
            <person name="Bennett J."/>
            <person name="Bowyer P."/>
            <person name="Chen D."/>
            <person name="Collins M."/>
            <person name="Coulsen R."/>
            <person name="Davies R."/>
            <person name="Dyer P.S."/>
            <person name="Farman M."/>
            <person name="Fedorova N."/>
            <person name="Fedorova N."/>
            <person name="Feldblyum T.V."/>
            <person name="Fischer R."/>
            <person name="Fosker N."/>
            <person name="Fraser A."/>
            <person name="Garcia J.L."/>
            <person name="Garcia M.J."/>
            <person name="Goble A."/>
            <person name="Goldman G.H."/>
            <person name="Gomi K."/>
            <person name="Griffith-Jones S."/>
            <person name="Gwilliam R."/>
            <person name="Haas B."/>
            <person name="Haas H."/>
            <person name="Harris D."/>
            <person name="Horiuchi H."/>
            <person name="Huang J."/>
            <person name="Humphray S."/>
            <person name="Jimenez J."/>
            <person name="Keller N."/>
            <person name="Khouri H."/>
            <person name="Kitamoto K."/>
            <person name="Kobayashi T."/>
            <person name="Konzack S."/>
            <person name="Kulkarni R."/>
            <person name="Kumagai T."/>
            <person name="Lafon A."/>
            <person name="Latge J.P."/>
            <person name="Li W."/>
            <person name="Lord A."/>
            <person name="Lu C."/>
            <person name="Majoros W.H."/>
            <person name="May G.S."/>
            <person name="Miller B.L."/>
            <person name="Mohamoud Y."/>
            <person name="Molina M."/>
            <person name="Monod M."/>
            <person name="Mouyna I."/>
            <person name="Mulligan S."/>
            <person name="Murphy L."/>
            <person name="O'Neil S."/>
            <person name="Paulsen I."/>
            <person name="Penalva M.A."/>
            <person name="Pertea M."/>
            <person name="Price C."/>
            <person name="Pritchard B.L."/>
            <person name="Quail M.A."/>
            <person name="Rabbinowitsch E."/>
            <person name="Rawlins N."/>
            <person name="Rajandream M.A."/>
            <person name="Reichard U."/>
            <person name="Renauld H."/>
            <person name="Robson G.D."/>
            <person name="Rodriguez de Cordoba S."/>
            <person name="Rodriguez-Pena J.M."/>
            <person name="Ronning C.M."/>
            <person name="Rutter S."/>
            <person name="Salzberg S.L."/>
            <person name="Sanchez M."/>
            <person name="Sanchez-Ferrero J.C."/>
            <person name="Saunders D."/>
            <person name="Seeger K."/>
            <person name="Squares R."/>
            <person name="Squares S."/>
            <person name="Takeuchi M."/>
            <person name="Tekaia F."/>
            <person name="Turner G."/>
            <person name="Vazquez de Aldana C.R."/>
            <person name="Weidman J."/>
            <person name="White O."/>
            <person name="Woodward J."/>
            <person name="Yu J.H."/>
            <person name="Fraser C."/>
            <person name="Galagan J.E."/>
            <person name="Asai K."/>
            <person name="Machida M."/>
            <person name="Hall N."/>
            <person name="Barrell B."/>
            <person name="Denning D.W."/>
        </authorList>
    </citation>
    <scope>NUCLEOTIDE SEQUENCE [LARGE SCALE GENOMIC DNA]</scope>
    <source>
        <strain evidence="1 2">Af293</strain>
    </source>
</reference>
<dbReference type="VEuPathDB" id="FungiDB:Afu7g04750"/>
<name>Q4WGE4_ASPFU</name>
<dbReference type="AlphaFoldDB" id="Q4WGE4"/>
<comment type="caution">
    <text evidence="1">The sequence shown here is derived from an EMBL/GenBank/DDBJ whole genome shotgun (WGS) entry which is preliminary data.</text>
</comment>
<dbReference type="RefSeq" id="XP_749035.1">
    <property type="nucleotide sequence ID" value="XM_743942.1"/>
</dbReference>
<evidence type="ECO:0000313" key="1">
    <source>
        <dbReference type="EMBL" id="EAL86997.1"/>
    </source>
</evidence>
<sequence length="82" mass="8810">MATADSTLTGDCPAPSILYMMTLVISTIGITSSSATKNAARKCPDIVVARFGLRVTDWDESLSPTGVFEGEDCNRGWVRHCN</sequence>
<gene>
    <name evidence="1" type="ORF">AFUA_7G04750</name>
</gene>
<accession>Q4WGE4</accession>
<evidence type="ECO:0000313" key="2">
    <source>
        <dbReference type="Proteomes" id="UP000002530"/>
    </source>
</evidence>